<accession>A0A553PSZ6</accession>
<evidence type="ECO:0000259" key="5">
    <source>
        <dbReference type="PROSITE" id="PS50865"/>
    </source>
</evidence>
<dbReference type="InterPro" id="IPR053010">
    <property type="entry name" value="SET_SmydA-8"/>
</dbReference>
<keyword evidence="3" id="KW-0862">Zinc</keyword>
<evidence type="ECO:0000313" key="6">
    <source>
        <dbReference type="EMBL" id="TRY80802.1"/>
    </source>
</evidence>
<feature type="non-terminal residue" evidence="6">
    <location>
        <position position="1"/>
    </location>
</feature>
<dbReference type="SUPFAM" id="SSF82199">
    <property type="entry name" value="SET domain"/>
    <property type="match status" value="1"/>
</dbReference>
<evidence type="ECO:0000256" key="3">
    <source>
        <dbReference type="ARBA" id="ARBA00022833"/>
    </source>
</evidence>
<dbReference type="EMBL" id="VCGU01000001">
    <property type="protein sequence ID" value="TRY80802.1"/>
    <property type="molecule type" value="Genomic_DNA"/>
</dbReference>
<dbReference type="Gene3D" id="6.10.140.2220">
    <property type="match status" value="1"/>
</dbReference>
<gene>
    <name evidence="6" type="ORF">TCAL_15442</name>
</gene>
<evidence type="ECO:0000313" key="7">
    <source>
        <dbReference type="Proteomes" id="UP000318571"/>
    </source>
</evidence>
<protein>
    <recommendedName>
        <fullName evidence="5">MYND-type domain-containing protein</fullName>
    </recommendedName>
</protein>
<reference evidence="6 7" key="1">
    <citation type="journal article" date="2018" name="Nat. Ecol. Evol.">
        <title>Genomic signatures of mitonuclear coevolution across populations of Tigriopus californicus.</title>
        <authorList>
            <person name="Barreto F.S."/>
            <person name="Watson E.T."/>
            <person name="Lima T.G."/>
            <person name="Willett C.S."/>
            <person name="Edmands S."/>
            <person name="Li W."/>
            <person name="Burton R.S."/>
        </authorList>
    </citation>
    <scope>NUCLEOTIDE SEQUENCE [LARGE SCALE GENOMIC DNA]</scope>
    <source>
        <strain evidence="6 7">San Diego</strain>
    </source>
</reference>
<dbReference type="InterPro" id="IPR046341">
    <property type="entry name" value="SET_dom_sf"/>
</dbReference>
<keyword evidence="7" id="KW-1185">Reference proteome</keyword>
<dbReference type="PANTHER" id="PTHR46455:SF1">
    <property type="entry name" value="SET AND MYND DOMAIN CONTAINING, ARTHROPOD-SPECIFIC, MEMBER 2"/>
    <property type="match status" value="1"/>
</dbReference>
<sequence>KPAESKCKGCKEVNYCTRNCQKTHWKRHKNECKLLPYKVEKSAELGRFLVATRDIKKGDAIFKEAPLVLGPVAQTLPVCLACYELVDGTY</sequence>
<evidence type="ECO:0000256" key="1">
    <source>
        <dbReference type="ARBA" id="ARBA00022723"/>
    </source>
</evidence>
<dbReference type="PANTHER" id="PTHR46455">
    <property type="entry name" value="SET AND MYND DOMAIN CONTAINING, ARTHROPOD-SPECIFIC, MEMBER 4, ISOFORM A"/>
    <property type="match status" value="1"/>
</dbReference>
<feature type="non-terminal residue" evidence="6">
    <location>
        <position position="90"/>
    </location>
</feature>
<name>A0A553PSZ6_TIGCA</name>
<dbReference type="Proteomes" id="UP000318571">
    <property type="component" value="Chromosome 12"/>
</dbReference>
<dbReference type="PROSITE" id="PS50865">
    <property type="entry name" value="ZF_MYND_2"/>
    <property type="match status" value="1"/>
</dbReference>
<dbReference type="Pfam" id="PF01753">
    <property type="entry name" value="zf-MYND"/>
    <property type="match status" value="1"/>
</dbReference>
<evidence type="ECO:0000256" key="2">
    <source>
        <dbReference type="ARBA" id="ARBA00022771"/>
    </source>
</evidence>
<dbReference type="AlphaFoldDB" id="A0A553PSZ6"/>
<evidence type="ECO:0000256" key="4">
    <source>
        <dbReference type="PROSITE-ProRule" id="PRU00134"/>
    </source>
</evidence>
<dbReference type="InterPro" id="IPR002893">
    <property type="entry name" value="Znf_MYND"/>
</dbReference>
<comment type="caution">
    <text evidence="6">The sequence shown here is derived from an EMBL/GenBank/DDBJ whole genome shotgun (WGS) entry which is preliminary data.</text>
</comment>
<keyword evidence="1" id="KW-0479">Metal-binding</keyword>
<feature type="domain" description="MYND-type" evidence="5">
    <location>
        <begin position="1"/>
        <end position="32"/>
    </location>
</feature>
<keyword evidence="2 4" id="KW-0863">Zinc-finger</keyword>
<organism evidence="6 7">
    <name type="scientific">Tigriopus californicus</name>
    <name type="common">Marine copepod</name>
    <dbReference type="NCBI Taxonomy" id="6832"/>
    <lineage>
        <taxon>Eukaryota</taxon>
        <taxon>Metazoa</taxon>
        <taxon>Ecdysozoa</taxon>
        <taxon>Arthropoda</taxon>
        <taxon>Crustacea</taxon>
        <taxon>Multicrustacea</taxon>
        <taxon>Hexanauplia</taxon>
        <taxon>Copepoda</taxon>
        <taxon>Harpacticoida</taxon>
        <taxon>Harpacticidae</taxon>
        <taxon>Tigriopus</taxon>
    </lineage>
</organism>
<dbReference type="STRING" id="6832.A0A553PSZ6"/>
<dbReference type="GO" id="GO:0008270">
    <property type="term" value="F:zinc ion binding"/>
    <property type="evidence" value="ECO:0007669"/>
    <property type="project" value="UniProtKB-KW"/>
</dbReference>
<proteinExistence type="predicted"/>
<dbReference type="SUPFAM" id="SSF144232">
    <property type="entry name" value="HIT/MYND zinc finger-like"/>
    <property type="match status" value="1"/>
</dbReference>